<evidence type="ECO:0000313" key="9">
    <source>
        <dbReference type="Proteomes" id="UP000437131"/>
    </source>
</evidence>
<evidence type="ECO:0000256" key="4">
    <source>
        <dbReference type="ARBA" id="ARBA00022801"/>
    </source>
</evidence>
<dbReference type="GO" id="GO:0006793">
    <property type="term" value="P:phosphorus metabolic process"/>
    <property type="evidence" value="ECO:0007669"/>
    <property type="project" value="UniProtKB-ARBA"/>
</dbReference>
<dbReference type="Proteomes" id="UP000437131">
    <property type="component" value="Unassembled WGS sequence"/>
</dbReference>
<dbReference type="PANTHER" id="PTHR43856:SF1">
    <property type="entry name" value="MITOCHONDRIAL CARDIOLIPIN HYDROLASE"/>
    <property type="match status" value="1"/>
</dbReference>
<accession>A0A844GU18</accession>
<evidence type="ECO:0000256" key="1">
    <source>
        <dbReference type="ARBA" id="ARBA00000798"/>
    </source>
</evidence>
<dbReference type="SUPFAM" id="SSF56024">
    <property type="entry name" value="Phospholipase D/nuclease"/>
    <property type="match status" value="2"/>
</dbReference>
<reference evidence="8 9" key="1">
    <citation type="submission" date="2019-11" db="EMBL/GenBank/DDBJ databases">
        <title>Isolation of a new High Light Tolerant Cyanobacteria.</title>
        <authorList>
            <person name="Dobson Z."/>
            <person name="Vaughn N."/>
            <person name="Vaughn M."/>
            <person name="Fromme P."/>
            <person name="Mazor Y."/>
        </authorList>
    </citation>
    <scope>NUCLEOTIDE SEQUENCE [LARGE SCALE GENOMIC DNA]</scope>
    <source>
        <strain evidence="8 9">0216</strain>
    </source>
</reference>
<dbReference type="GO" id="GO:0016042">
    <property type="term" value="P:lipid catabolic process"/>
    <property type="evidence" value="ECO:0007669"/>
    <property type="project" value="UniProtKB-KW"/>
</dbReference>
<dbReference type="GO" id="GO:0016891">
    <property type="term" value="F:RNA endonuclease activity producing 5'-phosphomonoesters, hydrolytic mechanism"/>
    <property type="evidence" value="ECO:0007669"/>
    <property type="project" value="TreeGrafter"/>
</dbReference>
<sequence length="432" mass="48573">MLKIISFPLGIIFGLIILGGCHNSPPKLPPLAQEESIQVYFNHNQAKGKEYEEPYRKIKRFGDDLETVLIEQINSANQTIDIAIQELNLARLARAIVEKKKQGVKIRIVTENNYNKPLNQLPNNHGLAILKRANIPIIDDTEDGSKGSGLMHHKFVIIDQKKVVTGSANFTLSGIHGDFDNQETRGNTNHLIVFNSREMAKIFTQEFNYLWGDGVGKKKDSLFGLNKPERRTKIVNIGSSSIVVKFSPNSRSTLWENSSNGIIARELAKANSSIDLALFVFSDQEIANTLEKESLSGVKIRVLIDPNFAYQYYSEGLDLLGVAIPRKCVYENDNNPWQQPLKTVGIPALPLGDKLHHKFAIIDRYIVITGSHNWSNSANHINDETLLVIYNPLIAQHFQREFDYLYHDAILGVSSELKKEIDQENSKCGLSN</sequence>
<dbReference type="SMART" id="SM00155">
    <property type="entry name" value="PLDc"/>
    <property type="match status" value="2"/>
</dbReference>
<dbReference type="InterPro" id="IPR001736">
    <property type="entry name" value="PLipase_D/transphosphatidylase"/>
</dbReference>
<proteinExistence type="inferred from homology"/>
<comment type="catalytic activity">
    <reaction evidence="1">
        <text>a 1,2-diacyl-sn-glycero-3-phosphocholine + H2O = a 1,2-diacyl-sn-glycero-3-phosphate + choline + H(+)</text>
        <dbReference type="Rhea" id="RHEA:14445"/>
        <dbReference type="ChEBI" id="CHEBI:15354"/>
        <dbReference type="ChEBI" id="CHEBI:15377"/>
        <dbReference type="ChEBI" id="CHEBI:15378"/>
        <dbReference type="ChEBI" id="CHEBI:57643"/>
        <dbReference type="ChEBI" id="CHEBI:58608"/>
        <dbReference type="EC" id="3.1.4.4"/>
    </reaction>
</comment>
<keyword evidence="4" id="KW-0378">Hydrolase</keyword>
<evidence type="ECO:0000256" key="6">
    <source>
        <dbReference type="ARBA" id="ARBA00023098"/>
    </source>
</evidence>
<feature type="domain" description="PLD phosphodiesterase" evidence="7">
    <location>
        <begin position="351"/>
        <end position="378"/>
    </location>
</feature>
<dbReference type="Pfam" id="PF13091">
    <property type="entry name" value="PLDc_2"/>
    <property type="match status" value="2"/>
</dbReference>
<dbReference type="EC" id="3.1.4.4" evidence="3"/>
<evidence type="ECO:0000256" key="2">
    <source>
        <dbReference type="ARBA" id="ARBA00008664"/>
    </source>
</evidence>
<feature type="domain" description="PLD phosphodiesterase" evidence="7">
    <location>
        <begin position="147"/>
        <end position="174"/>
    </location>
</feature>
<dbReference type="AlphaFoldDB" id="A0A844GU18"/>
<organism evidence="8 9">
    <name type="scientific">Cyanobacterium aponinum 0216</name>
    <dbReference type="NCBI Taxonomy" id="2676140"/>
    <lineage>
        <taxon>Bacteria</taxon>
        <taxon>Bacillati</taxon>
        <taxon>Cyanobacteriota</taxon>
        <taxon>Cyanophyceae</taxon>
        <taxon>Oscillatoriophycideae</taxon>
        <taxon>Chroococcales</taxon>
        <taxon>Geminocystaceae</taxon>
        <taxon>Cyanobacterium</taxon>
    </lineage>
</organism>
<dbReference type="EMBL" id="WMIA01000014">
    <property type="protein sequence ID" value="MTF39550.1"/>
    <property type="molecule type" value="Genomic_DNA"/>
</dbReference>
<comment type="similarity">
    <text evidence="2">Belongs to the phospholipase D family.</text>
</comment>
<dbReference type="Gene3D" id="3.30.870.10">
    <property type="entry name" value="Endonuclease Chain A"/>
    <property type="match status" value="2"/>
</dbReference>
<dbReference type="PANTHER" id="PTHR43856">
    <property type="entry name" value="CARDIOLIPIN HYDROLASE"/>
    <property type="match status" value="1"/>
</dbReference>
<keyword evidence="5" id="KW-0442">Lipid degradation</keyword>
<comment type="caution">
    <text evidence="8">The sequence shown here is derived from an EMBL/GenBank/DDBJ whole genome shotgun (WGS) entry which is preliminary data.</text>
</comment>
<dbReference type="CDD" id="cd09173">
    <property type="entry name" value="PLDc_Nuc_like_unchar1_2"/>
    <property type="match status" value="1"/>
</dbReference>
<dbReference type="InterPro" id="IPR051406">
    <property type="entry name" value="PLD_domain"/>
</dbReference>
<dbReference type="InterPro" id="IPR025202">
    <property type="entry name" value="PLD-like_dom"/>
</dbReference>
<gene>
    <name evidence="8" type="ORF">GGC33_11520</name>
</gene>
<dbReference type="CDD" id="cd09116">
    <property type="entry name" value="PLDc_Nuc_like"/>
    <property type="match status" value="1"/>
</dbReference>
<dbReference type="RefSeq" id="WP_155084102.1">
    <property type="nucleotide sequence ID" value="NZ_WMIA01000014.1"/>
</dbReference>
<dbReference type="GO" id="GO:0004630">
    <property type="term" value="F:phospholipase D activity"/>
    <property type="evidence" value="ECO:0007669"/>
    <property type="project" value="UniProtKB-EC"/>
</dbReference>
<dbReference type="PROSITE" id="PS50035">
    <property type="entry name" value="PLD"/>
    <property type="match status" value="2"/>
</dbReference>
<protein>
    <recommendedName>
        <fullName evidence="3">phospholipase D</fullName>
        <ecNumber evidence="3">3.1.4.4</ecNumber>
    </recommendedName>
</protein>
<evidence type="ECO:0000256" key="3">
    <source>
        <dbReference type="ARBA" id="ARBA00012027"/>
    </source>
</evidence>
<evidence type="ECO:0000256" key="5">
    <source>
        <dbReference type="ARBA" id="ARBA00022963"/>
    </source>
</evidence>
<name>A0A844GU18_9CHRO</name>
<dbReference type="PROSITE" id="PS51257">
    <property type="entry name" value="PROKAR_LIPOPROTEIN"/>
    <property type="match status" value="1"/>
</dbReference>
<evidence type="ECO:0000313" key="8">
    <source>
        <dbReference type="EMBL" id="MTF39550.1"/>
    </source>
</evidence>
<evidence type="ECO:0000259" key="7">
    <source>
        <dbReference type="PROSITE" id="PS50035"/>
    </source>
</evidence>
<keyword evidence="6" id="KW-0443">Lipid metabolism</keyword>